<evidence type="ECO:0000313" key="3">
    <source>
        <dbReference type="EMBL" id="CAB0039255.1"/>
    </source>
</evidence>
<proteinExistence type="predicted"/>
<dbReference type="Proteomes" id="UP000479190">
    <property type="component" value="Unassembled WGS sequence"/>
</dbReference>
<gene>
    <name evidence="3" type="ORF">TBRA_LOCUS11005</name>
</gene>
<accession>A0A6H5IP62</accession>
<feature type="domain" description="CCHC-type" evidence="2">
    <location>
        <begin position="9"/>
        <end position="24"/>
    </location>
</feature>
<keyword evidence="4" id="KW-1185">Reference proteome</keyword>
<reference evidence="3 4" key="1">
    <citation type="submission" date="2020-02" db="EMBL/GenBank/DDBJ databases">
        <authorList>
            <person name="Ferguson B K."/>
        </authorList>
    </citation>
    <scope>NUCLEOTIDE SEQUENCE [LARGE SCALE GENOMIC DNA]</scope>
</reference>
<evidence type="ECO:0000259" key="2">
    <source>
        <dbReference type="PROSITE" id="PS50158"/>
    </source>
</evidence>
<keyword evidence="1" id="KW-0863">Zinc-finger</keyword>
<dbReference type="InterPro" id="IPR001878">
    <property type="entry name" value="Znf_CCHC"/>
</dbReference>
<sequence>MRKQKHGYCFNCLGRGHKISDCPSSRRCLTCKKKHHTKLHVDSGTSLTDAYTSSGAAPASTDSTGQLTVFMTTTGCTVLRGTAEVHVTGKNCTLHRARALIDPAAEASFTVESLADSLMLDREKAIVDVFGVADQFSGTARARASCMVKPTFDRSAGIPVSAWILPTLSNILPKQTVLRKTYPHLSTIKLADPHYYRSRSIDLLLGADLYPLLIRAGLITGSSGTPVTQKTIFGWILTGPISNSPSSVHVAERQRIDVFQVSLEPALSEALTRFWQLEEIPSKSTLTKNELHCEEYYFTTVQRNEHGRFIVRLPLRSTEPIADSREIATACFLSVERRLSRHPELRLAYTRFMQEYIDLGHMHLASPQEIASAKNYLPHHAVFKPDTKKIRVVFNASRRNHLGRSLNKSLFTGPKLQADLTGVLCRWRFFQFVFTADVVKMYRQILIHADDQCWQHILWREDPNKPIRDYRASTVTYGTAAAPFLALRTML</sequence>
<keyword evidence="1" id="KW-0479">Metal-binding</keyword>
<dbReference type="OrthoDB" id="5920040at2759"/>
<name>A0A6H5IP62_9HYME</name>
<dbReference type="GO" id="GO:0071897">
    <property type="term" value="P:DNA biosynthetic process"/>
    <property type="evidence" value="ECO:0007669"/>
    <property type="project" value="UniProtKB-ARBA"/>
</dbReference>
<dbReference type="PANTHER" id="PTHR47331">
    <property type="entry name" value="PHD-TYPE DOMAIN-CONTAINING PROTEIN"/>
    <property type="match status" value="1"/>
</dbReference>
<dbReference type="GO" id="GO:0003676">
    <property type="term" value="F:nucleic acid binding"/>
    <property type="evidence" value="ECO:0007669"/>
    <property type="project" value="InterPro"/>
</dbReference>
<dbReference type="InterPro" id="IPR043502">
    <property type="entry name" value="DNA/RNA_pol_sf"/>
</dbReference>
<dbReference type="PANTHER" id="PTHR47331:SF5">
    <property type="entry name" value="RIBONUCLEASE H"/>
    <property type="match status" value="1"/>
</dbReference>
<keyword evidence="1" id="KW-0862">Zinc</keyword>
<dbReference type="EMBL" id="CADCXV010000947">
    <property type="protein sequence ID" value="CAB0039255.1"/>
    <property type="molecule type" value="Genomic_DNA"/>
</dbReference>
<dbReference type="GO" id="GO:0008270">
    <property type="term" value="F:zinc ion binding"/>
    <property type="evidence" value="ECO:0007669"/>
    <property type="project" value="UniProtKB-KW"/>
</dbReference>
<dbReference type="SUPFAM" id="SSF56672">
    <property type="entry name" value="DNA/RNA polymerases"/>
    <property type="match status" value="1"/>
</dbReference>
<dbReference type="AlphaFoldDB" id="A0A6H5IP62"/>
<protein>
    <recommendedName>
        <fullName evidence="2">CCHC-type domain-containing protein</fullName>
    </recommendedName>
</protein>
<dbReference type="PROSITE" id="PS50158">
    <property type="entry name" value="ZF_CCHC"/>
    <property type="match status" value="1"/>
</dbReference>
<organism evidence="3 4">
    <name type="scientific">Trichogramma brassicae</name>
    <dbReference type="NCBI Taxonomy" id="86971"/>
    <lineage>
        <taxon>Eukaryota</taxon>
        <taxon>Metazoa</taxon>
        <taxon>Ecdysozoa</taxon>
        <taxon>Arthropoda</taxon>
        <taxon>Hexapoda</taxon>
        <taxon>Insecta</taxon>
        <taxon>Pterygota</taxon>
        <taxon>Neoptera</taxon>
        <taxon>Endopterygota</taxon>
        <taxon>Hymenoptera</taxon>
        <taxon>Apocrita</taxon>
        <taxon>Proctotrupomorpha</taxon>
        <taxon>Chalcidoidea</taxon>
        <taxon>Trichogrammatidae</taxon>
        <taxon>Trichogramma</taxon>
    </lineage>
</organism>
<evidence type="ECO:0000313" key="4">
    <source>
        <dbReference type="Proteomes" id="UP000479190"/>
    </source>
</evidence>
<evidence type="ECO:0000256" key="1">
    <source>
        <dbReference type="PROSITE-ProRule" id="PRU00047"/>
    </source>
</evidence>